<evidence type="ECO:0000313" key="2">
    <source>
        <dbReference type="EMBL" id="OGZ96268.1"/>
    </source>
</evidence>
<feature type="transmembrane region" description="Helical" evidence="1">
    <location>
        <begin position="47"/>
        <end position="68"/>
    </location>
</feature>
<evidence type="ECO:0000313" key="3">
    <source>
        <dbReference type="Proteomes" id="UP000178574"/>
    </source>
</evidence>
<keyword evidence="1" id="KW-0472">Membrane</keyword>
<feature type="transmembrane region" description="Helical" evidence="1">
    <location>
        <begin position="75"/>
        <end position="92"/>
    </location>
</feature>
<evidence type="ECO:0000256" key="1">
    <source>
        <dbReference type="SAM" id="Phobius"/>
    </source>
</evidence>
<organism evidence="2 3">
    <name type="scientific">Candidatus Sungbacteria bacterium RIFCSPHIGHO2_01_FULL_50_25</name>
    <dbReference type="NCBI Taxonomy" id="1802265"/>
    <lineage>
        <taxon>Bacteria</taxon>
        <taxon>Candidatus Sungiibacteriota</taxon>
    </lineage>
</organism>
<feature type="transmembrane region" description="Helical" evidence="1">
    <location>
        <begin position="9"/>
        <end position="27"/>
    </location>
</feature>
<accession>A0A1G2KCZ9</accession>
<evidence type="ECO:0008006" key="4">
    <source>
        <dbReference type="Google" id="ProtNLM"/>
    </source>
</evidence>
<keyword evidence="1" id="KW-1133">Transmembrane helix</keyword>
<dbReference type="Proteomes" id="UP000178574">
    <property type="component" value="Unassembled WGS sequence"/>
</dbReference>
<sequence>MMNQRALEWVLRIGVAGEFFGHGVFALQRRADWIGWVQKLSGLGPDAASNFIFIVGAMDILLAVLVLVKPIRIALLWMAFWGFWTALVRPLVGTDLWGKDVWDFVERFANWAAPLALYFMKGRPQSGREWFS</sequence>
<dbReference type="AlphaFoldDB" id="A0A1G2KCZ9"/>
<gene>
    <name evidence="2" type="ORF">A2847_00655</name>
</gene>
<name>A0A1G2KCZ9_9BACT</name>
<keyword evidence="1" id="KW-0812">Transmembrane</keyword>
<proteinExistence type="predicted"/>
<comment type="caution">
    <text evidence="2">The sequence shown here is derived from an EMBL/GenBank/DDBJ whole genome shotgun (WGS) entry which is preliminary data.</text>
</comment>
<reference evidence="2 3" key="1">
    <citation type="journal article" date="2016" name="Nat. Commun.">
        <title>Thousands of microbial genomes shed light on interconnected biogeochemical processes in an aquifer system.</title>
        <authorList>
            <person name="Anantharaman K."/>
            <person name="Brown C.T."/>
            <person name="Hug L.A."/>
            <person name="Sharon I."/>
            <person name="Castelle C.J."/>
            <person name="Probst A.J."/>
            <person name="Thomas B.C."/>
            <person name="Singh A."/>
            <person name="Wilkins M.J."/>
            <person name="Karaoz U."/>
            <person name="Brodie E.L."/>
            <person name="Williams K.H."/>
            <person name="Hubbard S.S."/>
            <person name="Banfield J.F."/>
        </authorList>
    </citation>
    <scope>NUCLEOTIDE SEQUENCE [LARGE SCALE GENOMIC DNA]</scope>
</reference>
<protein>
    <recommendedName>
        <fullName evidence="4">DoxX family protein</fullName>
    </recommendedName>
</protein>
<dbReference type="EMBL" id="MHQD01000016">
    <property type="protein sequence ID" value="OGZ96268.1"/>
    <property type="molecule type" value="Genomic_DNA"/>
</dbReference>